<keyword evidence="11" id="KW-1185">Reference proteome</keyword>
<name>A0A4Y2STU3_ARAVE</name>
<evidence type="ECO:0000256" key="3">
    <source>
        <dbReference type="ARBA" id="ARBA00022832"/>
    </source>
</evidence>
<evidence type="ECO:0000256" key="2">
    <source>
        <dbReference type="ARBA" id="ARBA00022516"/>
    </source>
</evidence>
<dbReference type="GO" id="GO:0006633">
    <property type="term" value="P:fatty acid biosynthetic process"/>
    <property type="evidence" value="ECO:0007669"/>
    <property type="project" value="UniProtKB-KW"/>
</dbReference>
<reference evidence="10 11" key="1">
    <citation type="journal article" date="2019" name="Sci. Rep.">
        <title>Orb-weaving spider Araneus ventricosus genome elucidates the spidroin gene catalogue.</title>
        <authorList>
            <person name="Kono N."/>
            <person name="Nakamura H."/>
            <person name="Ohtoshi R."/>
            <person name="Moran D.A.P."/>
            <person name="Shinohara A."/>
            <person name="Yoshida Y."/>
            <person name="Fujiwara M."/>
            <person name="Mori M."/>
            <person name="Tomita M."/>
            <person name="Arakawa K."/>
        </authorList>
    </citation>
    <scope>NUCLEOTIDE SEQUENCE [LARGE SCALE GENOMIC DNA]</scope>
</reference>
<dbReference type="Pfam" id="PF21149">
    <property type="entry name" value="FAS_pseudo-KR"/>
    <property type="match status" value="1"/>
</dbReference>
<keyword evidence="3" id="KW-0276">Fatty acid metabolism</keyword>
<evidence type="ECO:0000256" key="4">
    <source>
        <dbReference type="ARBA" id="ARBA00022857"/>
    </source>
</evidence>
<dbReference type="InterPro" id="IPR049391">
    <property type="entry name" value="FAS_pseudo-KR"/>
</dbReference>
<dbReference type="GO" id="GO:0004312">
    <property type="term" value="F:fatty acid synthase activity"/>
    <property type="evidence" value="ECO:0007669"/>
    <property type="project" value="TreeGrafter"/>
</dbReference>
<dbReference type="AlphaFoldDB" id="A0A4Y2STU3"/>
<organism evidence="10 11">
    <name type="scientific">Araneus ventricosus</name>
    <name type="common">Orbweaver spider</name>
    <name type="synonym">Epeira ventricosa</name>
    <dbReference type="NCBI Taxonomy" id="182803"/>
    <lineage>
        <taxon>Eukaryota</taxon>
        <taxon>Metazoa</taxon>
        <taxon>Ecdysozoa</taxon>
        <taxon>Arthropoda</taxon>
        <taxon>Chelicerata</taxon>
        <taxon>Arachnida</taxon>
        <taxon>Araneae</taxon>
        <taxon>Araneomorphae</taxon>
        <taxon>Entelegynae</taxon>
        <taxon>Araneoidea</taxon>
        <taxon>Araneidae</taxon>
        <taxon>Araneus</taxon>
    </lineage>
</organism>
<dbReference type="InterPro" id="IPR013149">
    <property type="entry name" value="ADH-like_C"/>
</dbReference>
<dbReference type="GO" id="GO:0016491">
    <property type="term" value="F:oxidoreductase activity"/>
    <property type="evidence" value="ECO:0007669"/>
    <property type="project" value="UniProtKB-KW"/>
</dbReference>
<feature type="non-terminal residue" evidence="10">
    <location>
        <position position="1"/>
    </location>
</feature>
<keyword evidence="4" id="KW-0521">NADP</keyword>
<dbReference type="InterPro" id="IPR020843">
    <property type="entry name" value="ER"/>
</dbReference>
<dbReference type="Gene3D" id="3.90.180.10">
    <property type="entry name" value="Medium-chain alcohol dehydrogenases, catalytic domain"/>
    <property type="match status" value="1"/>
</dbReference>
<dbReference type="PANTHER" id="PTHR43775:SF7">
    <property type="entry name" value="FATTY ACID SYNTHASE"/>
    <property type="match status" value="1"/>
</dbReference>
<dbReference type="PANTHER" id="PTHR43775">
    <property type="entry name" value="FATTY ACID SYNTHASE"/>
    <property type="match status" value="1"/>
</dbReference>
<keyword evidence="5" id="KW-0560">Oxidoreductase</keyword>
<evidence type="ECO:0000256" key="5">
    <source>
        <dbReference type="ARBA" id="ARBA00023002"/>
    </source>
</evidence>
<keyword evidence="8" id="KW-0511">Multifunctional enzyme</keyword>
<dbReference type="Proteomes" id="UP000499080">
    <property type="component" value="Unassembled WGS sequence"/>
</dbReference>
<dbReference type="Pfam" id="PF00107">
    <property type="entry name" value="ADH_zinc_N"/>
    <property type="match status" value="1"/>
</dbReference>
<sequence length="424" mass="47833">LFLSSLCGEEFQIHTQSTLEKALRDENLVILSKISDSLGSSVYLLRFPSLTEPQRILLIEDDDYKWVENIKQELSEKNSGIIWLVAEKTRMSGIVGLVKCLLREPGGERIRCIFISPTKAGNDPPPFSIENPFYAPLFTKDLVMNVWRDGAWGSFRHIQIRKVKLPRLVDHSYMKCLSFGNLSSFQWTESPIKYIEPKNERLFHVYYATLNFRDVMIATGKLPAGVLSKNIKDARDSSICFEFSGREDGTGRRVCGVGISAFATSVLTDPVSLIEVPDKWTLEEAATVPVVYSTCYYGLIMKAKLKARQSILIHSGTGGVGQAAINIALALNCEIYTTVGTEEKKKYLRRKYPQIKEENVGCSRDTSFEKMIMERTNGRGVDIVLNSLADDKFHASMRCVARNGCFVEIGKYDILMDHEIGKYF</sequence>
<dbReference type="SMART" id="SM00829">
    <property type="entry name" value="PKS_ER"/>
    <property type="match status" value="1"/>
</dbReference>
<proteinExistence type="predicted"/>
<dbReference type="EMBL" id="BGPR01023432">
    <property type="protein sequence ID" value="GBN90599.1"/>
    <property type="molecule type" value="Genomic_DNA"/>
</dbReference>
<keyword evidence="2" id="KW-0444">Lipid biosynthesis</keyword>
<dbReference type="Gene3D" id="3.40.50.720">
    <property type="entry name" value="NAD(P)-binding Rossmann-like Domain"/>
    <property type="match status" value="1"/>
</dbReference>
<dbReference type="InterPro" id="IPR011032">
    <property type="entry name" value="GroES-like_sf"/>
</dbReference>
<dbReference type="InterPro" id="IPR050091">
    <property type="entry name" value="PKS_NRPS_Biosynth_Enz"/>
</dbReference>
<evidence type="ECO:0000313" key="11">
    <source>
        <dbReference type="Proteomes" id="UP000499080"/>
    </source>
</evidence>
<dbReference type="CDD" id="cd05195">
    <property type="entry name" value="enoyl_red"/>
    <property type="match status" value="1"/>
</dbReference>
<protein>
    <submittedName>
        <fullName evidence="10">Fatty acid synthase</fullName>
    </submittedName>
</protein>
<keyword evidence="6" id="KW-0443">Lipid metabolism</keyword>
<dbReference type="SUPFAM" id="SSF50129">
    <property type="entry name" value="GroES-like"/>
    <property type="match status" value="1"/>
</dbReference>
<feature type="domain" description="Enoyl reductase (ER)" evidence="9">
    <location>
        <begin position="180"/>
        <end position="424"/>
    </location>
</feature>
<dbReference type="InterPro" id="IPR036291">
    <property type="entry name" value="NAD(P)-bd_dom_sf"/>
</dbReference>
<evidence type="ECO:0000313" key="10">
    <source>
        <dbReference type="EMBL" id="GBN90599.1"/>
    </source>
</evidence>
<comment type="caution">
    <text evidence="10">The sequence shown here is derived from an EMBL/GenBank/DDBJ whole genome shotgun (WGS) entry which is preliminary data.</text>
</comment>
<accession>A0A4Y2STU3</accession>
<evidence type="ECO:0000259" key="9">
    <source>
        <dbReference type="SMART" id="SM00829"/>
    </source>
</evidence>
<dbReference type="SUPFAM" id="SSF51735">
    <property type="entry name" value="NAD(P)-binding Rossmann-fold domains"/>
    <property type="match status" value="1"/>
</dbReference>
<evidence type="ECO:0000256" key="6">
    <source>
        <dbReference type="ARBA" id="ARBA00023098"/>
    </source>
</evidence>
<keyword evidence="7" id="KW-0275">Fatty acid biosynthesis</keyword>
<evidence type="ECO:0000256" key="8">
    <source>
        <dbReference type="ARBA" id="ARBA00023268"/>
    </source>
</evidence>
<gene>
    <name evidence="10" type="primary">Fasn_5</name>
    <name evidence="10" type="ORF">AVEN_134193_1</name>
</gene>
<dbReference type="OrthoDB" id="6436875at2759"/>
<keyword evidence="1" id="KW-0596">Phosphopantetheine</keyword>
<evidence type="ECO:0000256" key="7">
    <source>
        <dbReference type="ARBA" id="ARBA00023160"/>
    </source>
</evidence>
<evidence type="ECO:0000256" key="1">
    <source>
        <dbReference type="ARBA" id="ARBA00022450"/>
    </source>
</evidence>